<keyword evidence="2" id="KW-1185">Reference proteome</keyword>
<evidence type="ECO:0000313" key="1">
    <source>
        <dbReference type="EMBL" id="MDG3495579.1"/>
    </source>
</evidence>
<dbReference type="Proteomes" id="UP001152872">
    <property type="component" value="Unassembled WGS sequence"/>
</dbReference>
<protein>
    <submittedName>
        <fullName evidence="1">DDE transposase family protein</fullName>
    </submittedName>
</protein>
<name>A0A9X4MGC2_9CYAN</name>
<sequence length="74" mass="8184">MSDQSAQNDIRDRGDRSVEQWFICKRDTGICEIIKADNKESIANSVETWGGFASQGEAIAKRIGLIRAGKCQPL</sequence>
<dbReference type="RefSeq" id="WP_009627712.1">
    <property type="nucleotide sequence ID" value="NZ_VBTY01000110.1"/>
</dbReference>
<gene>
    <name evidence="1" type="ORF">FEV09_13565</name>
</gene>
<comment type="caution">
    <text evidence="1">The sequence shown here is derived from an EMBL/GenBank/DDBJ whole genome shotgun (WGS) entry which is preliminary data.</text>
</comment>
<evidence type="ECO:0000313" key="2">
    <source>
        <dbReference type="Proteomes" id="UP001152872"/>
    </source>
</evidence>
<dbReference type="AlphaFoldDB" id="A0A9X4MGC2"/>
<proteinExistence type="predicted"/>
<accession>A0A9X4MGC2</accession>
<dbReference type="EMBL" id="VBTY01000110">
    <property type="protein sequence ID" value="MDG3495579.1"/>
    <property type="molecule type" value="Genomic_DNA"/>
</dbReference>
<reference evidence="1" key="1">
    <citation type="submission" date="2019-05" db="EMBL/GenBank/DDBJ databases">
        <title>Whole genome sequencing of Pseudanabaena catenata USMAC16.</title>
        <authorList>
            <person name="Khan Z."/>
            <person name="Omar W.M."/>
            <person name="Convey P."/>
            <person name="Merican F."/>
            <person name="Najimudin N."/>
        </authorList>
    </citation>
    <scope>NUCLEOTIDE SEQUENCE</scope>
    <source>
        <strain evidence="1">USMAC16</strain>
    </source>
</reference>
<organism evidence="1 2">
    <name type="scientific">Pseudanabaena catenata USMAC16</name>
    <dbReference type="NCBI Taxonomy" id="1855837"/>
    <lineage>
        <taxon>Bacteria</taxon>
        <taxon>Bacillati</taxon>
        <taxon>Cyanobacteriota</taxon>
        <taxon>Cyanophyceae</taxon>
        <taxon>Pseudanabaenales</taxon>
        <taxon>Pseudanabaenaceae</taxon>
        <taxon>Pseudanabaena</taxon>
    </lineage>
</organism>